<feature type="region of interest" description="Disordered" evidence="1">
    <location>
        <begin position="1"/>
        <end position="33"/>
    </location>
</feature>
<feature type="domain" description="DUF7351" evidence="3">
    <location>
        <begin position="130"/>
        <end position="323"/>
    </location>
</feature>
<dbReference type="KEGG" id="hmp:K6T50_02240"/>
<gene>
    <name evidence="4" type="ORF">K6T50_02240</name>
</gene>
<dbReference type="Pfam" id="PF24038">
    <property type="entry name" value="DUF7347"/>
    <property type="match status" value="1"/>
</dbReference>
<accession>A0A8T8WDQ7</accession>
<dbReference type="Pfam" id="PF24042">
    <property type="entry name" value="DUF7351"/>
    <property type="match status" value="1"/>
</dbReference>
<evidence type="ECO:0000256" key="1">
    <source>
        <dbReference type="SAM" id="MobiDB-lite"/>
    </source>
</evidence>
<dbReference type="InterPro" id="IPR055771">
    <property type="entry name" value="DUF7347"/>
</dbReference>
<dbReference type="RefSeq" id="WP_222607812.1">
    <property type="nucleotide sequence ID" value="NZ_CP081958.1"/>
</dbReference>
<dbReference type="CDD" id="cd00090">
    <property type="entry name" value="HTH_ARSR"/>
    <property type="match status" value="1"/>
</dbReference>
<dbReference type="InterPro" id="IPR011991">
    <property type="entry name" value="ArsR-like_HTH"/>
</dbReference>
<dbReference type="InterPro" id="IPR055775">
    <property type="entry name" value="DUF7351"/>
</dbReference>
<evidence type="ECO:0000313" key="4">
    <source>
        <dbReference type="EMBL" id="QZP38007.1"/>
    </source>
</evidence>
<evidence type="ECO:0000259" key="2">
    <source>
        <dbReference type="Pfam" id="PF24038"/>
    </source>
</evidence>
<proteinExistence type="predicted"/>
<dbReference type="Gene3D" id="1.10.10.10">
    <property type="entry name" value="Winged helix-like DNA-binding domain superfamily/Winged helix DNA-binding domain"/>
    <property type="match status" value="1"/>
</dbReference>
<feature type="domain" description="DUF7347" evidence="2">
    <location>
        <begin position="30"/>
        <end position="112"/>
    </location>
</feature>
<dbReference type="GeneID" id="67176924"/>
<reference evidence="4 5" key="1">
    <citation type="journal article" date="2021" name="Int. J. Syst. Evol. Microbiol.">
        <title>Halobaculum halophilum sp. nov. and Halobaculum salinum sp. nov., isolated from salt lake and saline soil.</title>
        <authorList>
            <person name="Cui H.L."/>
            <person name="Shi X.W."/>
            <person name="Yin X.M."/>
            <person name="Yang X.Y."/>
            <person name="Hou J."/>
            <person name="Zhu L."/>
        </authorList>
    </citation>
    <scope>NUCLEOTIDE SEQUENCE [LARGE SCALE GENOMIC DNA]</scope>
    <source>
        <strain evidence="4 5">NBRC 109044</strain>
    </source>
</reference>
<keyword evidence="5" id="KW-1185">Reference proteome</keyword>
<dbReference type="EMBL" id="CP081958">
    <property type="protein sequence ID" value="QZP38007.1"/>
    <property type="molecule type" value="Genomic_DNA"/>
</dbReference>
<sequence>MSDDAPLGESPEPVAEEEPSSDPQADRQSPEDSFAVVANDTRLSILRELHDRVAVADRTEYTVPFTELREAVGEPDSGKFSYHLNQLLGEFVEKRPEGYAILYPGTELVRTVKSGAVGPTEHAVSEPTSASCYLCGAPVCVAYTYGYVSGQCTDCRGALGFDYMPEGTLSSIPVPGAAVGDEIEAAPEALLDRVHGRFCHRARTFGDGSCPRCGGRTESRIRVCTEHDASDGPCVECGTTMSATVQVTCEVCSEGGISPAACMVSHRAPFREALAAAGVDSLGYDAFAVTAGWTVHVVDGDEPAVEYDLAAGRVRVVVDGDIRILR</sequence>
<dbReference type="InterPro" id="IPR036388">
    <property type="entry name" value="WH-like_DNA-bd_sf"/>
</dbReference>
<evidence type="ECO:0000259" key="3">
    <source>
        <dbReference type="Pfam" id="PF24042"/>
    </source>
</evidence>
<dbReference type="AlphaFoldDB" id="A0A8T8WDQ7"/>
<protein>
    <submittedName>
        <fullName evidence="4">Winged helix-turn-helix domain-containing protein</fullName>
    </submittedName>
</protein>
<organism evidence="4 5">
    <name type="scientific">Halobaculum magnesiiphilum</name>
    <dbReference type="NCBI Taxonomy" id="1017351"/>
    <lineage>
        <taxon>Archaea</taxon>
        <taxon>Methanobacteriati</taxon>
        <taxon>Methanobacteriota</taxon>
        <taxon>Stenosarchaea group</taxon>
        <taxon>Halobacteria</taxon>
        <taxon>Halobacteriales</taxon>
        <taxon>Haloferacaceae</taxon>
        <taxon>Halobaculum</taxon>
    </lineage>
</organism>
<evidence type="ECO:0000313" key="5">
    <source>
        <dbReference type="Proteomes" id="UP000826254"/>
    </source>
</evidence>
<name>A0A8T8WDQ7_9EURY</name>
<dbReference type="Proteomes" id="UP000826254">
    <property type="component" value="Chromosome"/>
</dbReference>